<evidence type="ECO:0000256" key="1">
    <source>
        <dbReference type="ARBA" id="ARBA00004141"/>
    </source>
</evidence>
<reference evidence="10 11" key="1">
    <citation type="submission" date="2018-08" db="EMBL/GenBank/DDBJ databases">
        <title>Genomic Encyclopedia of Archaeal and Bacterial Type Strains, Phase II (KMG-II): from individual species to whole genera.</title>
        <authorList>
            <person name="Goeker M."/>
        </authorList>
    </citation>
    <scope>NUCLEOTIDE SEQUENCE [LARGE SCALE GENOMIC DNA]</scope>
    <source>
        <strain evidence="10 11">DSM 5002</strain>
    </source>
</reference>
<keyword evidence="6 8" id="KW-0406">Ion transport</keyword>
<dbReference type="AlphaFoldDB" id="A0A397Q466"/>
<dbReference type="InterPro" id="IPR000245">
    <property type="entry name" value="ATPase_proteolipid_csu"/>
</dbReference>
<dbReference type="GO" id="GO:0046961">
    <property type="term" value="F:proton-transporting ATPase activity, rotational mechanism"/>
    <property type="evidence" value="ECO:0007669"/>
    <property type="project" value="InterPro"/>
</dbReference>
<dbReference type="Gene3D" id="1.20.120.610">
    <property type="entry name" value="lithium bound rotor ring of v- atpase"/>
    <property type="match status" value="1"/>
</dbReference>
<evidence type="ECO:0000256" key="3">
    <source>
        <dbReference type="ARBA" id="ARBA00022448"/>
    </source>
</evidence>
<comment type="similarity">
    <text evidence="2 8">Belongs to the V-ATPase proteolipid subunit family.</text>
</comment>
<feature type="transmembrane region" description="Helical" evidence="8">
    <location>
        <begin position="92"/>
        <end position="114"/>
    </location>
</feature>
<dbReference type="Proteomes" id="UP000266273">
    <property type="component" value="Unassembled WGS sequence"/>
</dbReference>
<comment type="subcellular location">
    <subcellularLocation>
        <location evidence="1">Membrane</location>
        <topology evidence="1">Multi-pass membrane protein</topology>
    </subcellularLocation>
</comment>
<evidence type="ECO:0000313" key="11">
    <source>
        <dbReference type="Proteomes" id="UP000266273"/>
    </source>
</evidence>
<keyword evidence="3 8" id="KW-0813">Transport</keyword>
<evidence type="ECO:0000256" key="7">
    <source>
        <dbReference type="ARBA" id="ARBA00023136"/>
    </source>
</evidence>
<keyword evidence="7 8" id="KW-0472">Membrane</keyword>
<dbReference type="EMBL" id="QXDF01000001">
    <property type="protein sequence ID" value="RIA56146.1"/>
    <property type="molecule type" value="Genomic_DNA"/>
</dbReference>
<evidence type="ECO:0000259" key="9">
    <source>
        <dbReference type="Pfam" id="PF00137"/>
    </source>
</evidence>
<protein>
    <submittedName>
        <fullName evidence="10">V/A-type H+-transporting ATPase subunit K</fullName>
    </submittedName>
</protein>
<evidence type="ECO:0000256" key="4">
    <source>
        <dbReference type="ARBA" id="ARBA00022692"/>
    </source>
</evidence>
<dbReference type="InterPro" id="IPR035921">
    <property type="entry name" value="F/V-ATP_Csub_sf"/>
</dbReference>
<gene>
    <name evidence="10" type="ORF">BXY53_1247</name>
</gene>
<evidence type="ECO:0000256" key="5">
    <source>
        <dbReference type="ARBA" id="ARBA00022989"/>
    </source>
</evidence>
<dbReference type="InterPro" id="IPR002379">
    <property type="entry name" value="ATPase_proteolipid_c-like_dom"/>
</dbReference>
<dbReference type="CDD" id="cd18120">
    <property type="entry name" value="ATP-synt_Vo_Ao_c"/>
    <property type="match status" value="1"/>
</dbReference>
<keyword evidence="5 8" id="KW-1133">Transmembrane helix</keyword>
<evidence type="ECO:0000313" key="10">
    <source>
        <dbReference type="EMBL" id="RIA56146.1"/>
    </source>
</evidence>
<keyword evidence="11" id="KW-1185">Reference proteome</keyword>
<name>A0A397Q466_9HYPH</name>
<dbReference type="Pfam" id="PF00137">
    <property type="entry name" value="ATP-synt_C"/>
    <property type="match status" value="1"/>
</dbReference>
<proteinExistence type="inferred from homology"/>
<feature type="domain" description="V-ATPase proteolipid subunit C-like" evidence="9">
    <location>
        <begin position="54"/>
        <end position="113"/>
    </location>
</feature>
<organism evidence="10 11">
    <name type="scientific">Dichotomicrobium thermohalophilum</name>
    <dbReference type="NCBI Taxonomy" id="933063"/>
    <lineage>
        <taxon>Bacteria</taxon>
        <taxon>Pseudomonadati</taxon>
        <taxon>Pseudomonadota</taxon>
        <taxon>Alphaproteobacteria</taxon>
        <taxon>Hyphomicrobiales</taxon>
        <taxon>Hyphomicrobiaceae</taxon>
        <taxon>Dichotomicrobium</taxon>
    </lineage>
</organism>
<dbReference type="OrthoDB" id="5771683at2"/>
<feature type="transmembrane region" description="Helical" evidence="8">
    <location>
        <begin position="51"/>
        <end position="80"/>
    </location>
</feature>
<comment type="caution">
    <text evidence="8">Lacks conserved residue(s) required for the propagation of feature annotation.</text>
</comment>
<comment type="caution">
    <text evidence="10">The sequence shown here is derived from an EMBL/GenBank/DDBJ whole genome shotgun (WGS) entry which is preliminary data.</text>
</comment>
<evidence type="ECO:0000256" key="2">
    <source>
        <dbReference type="ARBA" id="ARBA00007296"/>
    </source>
</evidence>
<sequence length="118" mass="11323">MISKGMKIVQGVAVAAIAIGGVSLLVLLAHSGAAGAQEAAAQTVDPVILKWAFIGAAAAAGLSALGAGYAVAVVGSAAVGALAEKPELLGRVLILVGLAEGIAIYGLIVAILILNQAG</sequence>
<keyword evidence="4 8" id="KW-0812">Transmembrane</keyword>
<dbReference type="GO" id="GO:0033179">
    <property type="term" value="C:proton-transporting V-type ATPase, V0 domain"/>
    <property type="evidence" value="ECO:0007669"/>
    <property type="project" value="InterPro"/>
</dbReference>
<accession>A0A397Q466</accession>
<dbReference type="PRINTS" id="PR00122">
    <property type="entry name" value="VACATPASE"/>
</dbReference>
<evidence type="ECO:0000256" key="6">
    <source>
        <dbReference type="ARBA" id="ARBA00023065"/>
    </source>
</evidence>
<evidence type="ECO:0000256" key="8">
    <source>
        <dbReference type="RuleBase" id="RU363060"/>
    </source>
</evidence>
<dbReference type="SUPFAM" id="SSF81333">
    <property type="entry name" value="F1F0 ATP synthase subunit C"/>
    <property type="match status" value="1"/>
</dbReference>
<dbReference type="PANTHER" id="PTHR10263">
    <property type="entry name" value="V-TYPE PROTON ATPASE PROTEOLIPID SUBUNIT"/>
    <property type="match status" value="1"/>
</dbReference>